<dbReference type="SUPFAM" id="SSF49503">
    <property type="entry name" value="Cupredoxins"/>
    <property type="match status" value="1"/>
</dbReference>
<evidence type="ECO:0000313" key="3">
    <source>
        <dbReference type="EMBL" id="GFR37915.1"/>
    </source>
</evidence>
<evidence type="ECO:0000256" key="1">
    <source>
        <dbReference type="SAM" id="Phobius"/>
    </source>
</evidence>
<sequence>MARVFVLRRSTLILFGALFAVVLIAAFYISSVNSDTPASAAASTAEYHIAVIEFEGKTKQGQEYEIYRFDPGTIYVQHGQQVTLNFHGVHGAQHPFIIEGYNIQDTVKKGETTSVQFTADRKGTFRIICIAHDEHTSHVPMIGYLVVN</sequence>
<gene>
    <name evidence="3" type="ORF">PRECH8_12110</name>
</gene>
<comment type="caution">
    <text evidence="3">The sequence shown here is derived from an EMBL/GenBank/DDBJ whole genome shotgun (WGS) entry which is preliminary data.</text>
</comment>
<feature type="transmembrane region" description="Helical" evidence="1">
    <location>
        <begin position="12"/>
        <end position="29"/>
    </location>
</feature>
<dbReference type="EMBL" id="BMAQ01000008">
    <property type="protein sequence ID" value="GFR37915.1"/>
    <property type="molecule type" value="Genomic_DNA"/>
</dbReference>
<dbReference type="RefSeq" id="WP_200966179.1">
    <property type="nucleotide sequence ID" value="NZ_BMAQ01000008.1"/>
</dbReference>
<keyword evidence="1" id="KW-0472">Membrane</keyword>
<keyword evidence="1" id="KW-1133">Transmembrane helix</keyword>
<name>A0A916QBX6_9BACL</name>
<evidence type="ECO:0000259" key="2">
    <source>
        <dbReference type="Pfam" id="PF13473"/>
    </source>
</evidence>
<organism evidence="3 4">
    <name type="scientific">Insulibacter thermoxylanivorax</name>
    <dbReference type="NCBI Taxonomy" id="2749268"/>
    <lineage>
        <taxon>Bacteria</taxon>
        <taxon>Bacillati</taxon>
        <taxon>Bacillota</taxon>
        <taxon>Bacilli</taxon>
        <taxon>Bacillales</taxon>
        <taxon>Paenibacillaceae</taxon>
        <taxon>Insulibacter</taxon>
    </lineage>
</organism>
<protein>
    <recommendedName>
        <fullName evidence="2">EfeO-type cupredoxin-like domain-containing protein</fullName>
    </recommendedName>
</protein>
<dbReference type="InterPro" id="IPR028096">
    <property type="entry name" value="EfeO_Cupredoxin"/>
</dbReference>
<dbReference type="Proteomes" id="UP000654993">
    <property type="component" value="Unassembled WGS sequence"/>
</dbReference>
<keyword evidence="4" id="KW-1185">Reference proteome</keyword>
<reference evidence="3" key="1">
    <citation type="submission" date="2020-08" db="EMBL/GenBank/DDBJ databases">
        <authorList>
            <person name="Uke A."/>
            <person name="Chhe C."/>
            <person name="Baramee S."/>
            <person name="Kosugi A."/>
        </authorList>
    </citation>
    <scope>NUCLEOTIDE SEQUENCE</scope>
    <source>
        <strain evidence="3">DA-C8</strain>
    </source>
</reference>
<dbReference type="Gene3D" id="2.60.40.420">
    <property type="entry name" value="Cupredoxins - blue copper proteins"/>
    <property type="match status" value="1"/>
</dbReference>
<accession>A0A916QBX6</accession>
<proteinExistence type="predicted"/>
<dbReference type="InterPro" id="IPR008972">
    <property type="entry name" value="Cupredoxin"/>
</dbReference>
<reference evidence="3" key="2">
    <citation type="journal article" date="2021" name="Data Brief">
        <title>Draft genome sequence data of the facultative, thermophilic, xylanolytic bacterium Paenibacillus sp. strain DA-C8.</title>
        <authorList>
            <person name="Chhe C."/>
            <person name="Uke A."/>
            <person name="Baramee S."/>
            <person name="Ungkulpasvich U."/>
            <person name="Tachaapaikoon C."/>
            <person name="Pason P."/>
            <person name="Waeonukul R."/>
            <person name="Ratanakhanokchai K."/>
            <person name="Kosugi A."/>
        </authorList>
    </citation>
    <scope>NUCLEOTIDE SEQUENCE</scope>
    <source>
        <strain evidence="3">DA-C8</strain>
    </source>
</reference>
<evidence type="ECO:0000313" key="4">
    <source>
        <dbReference type="Proteomes" id="UP000654993"/>
    </source>
</evidence>
<dbReference type="Pfam" id="PF13473">
    <property type="entry name" value="Cupredoxin_1"/>
    <property type="match status" value="1"/>
</dbReference>
<feature type="domain" description="EfeO-type cupredoxin-like" evidence="2">
    <location>
        <begin position="23"/>
        <end position="134"/>
    </location>
</feature>
<keyword evidence="1" id="KW-0812">Transmembrane</keyword>
<dbReference type="AlphaFoldDB" id="A0A916QBX6"/>